<keyword evidence="6" id="KW-0325">Glycoprotein</keyword>
<keyword evidence="4 8" id="KW-1133">Transmembrane helix</keyword>
<reference evidence="9 10" key="1">
    <citation type="journal article" date="2018" name="Proc. Natl. Acad. Sci. U.S.A.">
        <title>Draft genome sequence of Camellia sinensis var. sinensis provides insights into the evolution of the tea genome and tea quality.</title>
        <authorList>
            <person name="Wei C."/>
            <person name="Yang H."/>
            <person name="Wang S."/>
            <person name="Zhao J."/>
            <person name="Liu C."/>
            <person name="Gao L."/>
            <person name="Xia E."/>
            <person name="Lu Y."/>
            <person name="Tai Y."/>
            <person name="She G."/>
            <person name="Sun J."/>
            <person name="Cao H."/>
            <person name="Tong W."/>
            <person name="Gao Q."/>
            <person name="Li Y."/>
            <person name="Deng W."/>
            <person name="Jiang X."/>
            <person name="Wang W."/>
            <person name="Chen Q."/>
            <person name="Zhang S."/>
            <person name="Li H."/>
            <person name="Wu J."/>
            <person name="Wang P."/>
            <person name="Li P."/>
            <person name="Shi C."/>
            <person name="Zheng F."/>
            <person name="Jian J."/>
            <person name="Huang B."/>
            <person name="Shan D."/>
            <person name="Shi M."/>
            <person name="Fang C."/>
            <person name="Yue Y."/>
            <person name="Li F."/>
            <person name="Li D."/>
            <person name="Wei S."/>
            <person name="Han B."/>
            <person name="Jiang C."/>
            <person name="Yin Y."/>
            <person name="Xia T."/>
            <person name="Zhang Z."/>
            <person name="Bennetzen J.L."/>
            <person name="Zhao S."/>
            <person name="Wan X."/>
        </authorList>
    </citation>
    <scope>NUCLEOTIDE SEQUENCE [LARGE SCALE GENOMIC DNA]</scope>
    <source>
        <strain evidence="10">cv. Shuchazao</strain>
        <tissue evidence="9">Leaf</tissue>
    </source>
</reference>
<evidence type="ECO:0000313" key="10">
    <source>
        <dbReference type="Proteomes" id="UP000306102"/>
    </source>
</evidence>
<evidence type="ECO:0000256" key="8">
    <source>
        <dbReference type="SAM" id="Phobius"/>
    </source>
</evidence>
<keyword evidence="2 8" id="KW-0812">Transmembrane</keyword>
<dbReference type="Pfam" id="PF00560">
    <property type="entry name" value="LRR_1"/>
    <property type="match status" value="3"/>
</dbReference>
<comment type="caution">
    <text evidence="9">The sequence shown here is derived from an EMBL/GenBank/DDBJ whole genome shotgun (WGS) entry which is preliminary data.</text>
</comment>
<sequence length="282" mass="31745">MLYGNLPECWADSEEIPKLWVMKFSSNKLSWIIQSSIGHLSGLGWLHLNNNSLYRELPLGLRNCTTLVVLDLGENGLSRNIPGWIGELECLRILRLHKNMFNGKIPIQLCQLSLQIIDLANNNLERTIPSCFGNLTSMILNESPILDFEQWPYENMIQIMKGNELEYCTTLSYLVNMDLARNNLTGTIPAEISLLSGRIPTGNQLQTLDDPSIYVGNSELCGVFVPKKCSGDRHSQPPPTSTSREETYEGDESENVWFYLVIMSGYATGLWGVIGVLLFKKN</sequence>
<keyword evidence="3" id="KW-0732">Signal</keyword>
<dbReference type="InterPro" id="IPR032675">
    <property type="entry name" value="LRR_dom_sf"/>
</dbReference>
<name>A0A4S4DEM9_CAMSN</name>
<evidence type="ECO:0000256" key="7">
    <source>
        <dbReference type="SAM" id="MobiDB-lite"/>
    </source>
</evidence>
<dbReference type="PANTHER" id="PTHR48063:SF112">
    <property type="entry name" value="RECEPTOR LIKE PROTEIN 30-LIKE"/>
    <property type="match status" value="1"/>
</dbReference>
<accession>A0A4S4DEM9</accession>
<dbReference type="InterPro" id="IPR046956">
    <property type="entry name" value="RLP23-like"/>
</dbReference>
<dbReference type="PANTHER" id="PTHR48063">
    <property type="entry name" value="LRR RECEPTOR-LIKE KINASE"/>
    <property type="match status" value="1"/>
</dbReference>
<dbReference type="Gene3D" id="3.80.10.10">
    <property type="entry name" value="Ribonuclease Inhibitor"/>
    <property type="match status" value="1"/>
</dbReference>
<dbReference type="SUPFAM" id="SSF52058">
    <property type="entry name" value="L domain-like"/>
    <property type="match status" value="1"/>
</dbReference>
<dbReference type="Proteomes" id="UP000306102">
    <property type="component" value="Unassembled WGS sequence"/>
</dbReference>
<evidence type="ECO:0000256" key="3">
    <source>
        <dbReference type="ARBA" id="ARBA00022729"/>
    </source>
</evidence>
<gene>
    <name evidence="9" type="ORF">TEA_007512</name>
</gene>
<organism evidence="9 10">
    <name type="scientific">Camellia sinensis var. sinensis</name>
    <name type="common">China tea</name>
    <dbReference type="NCBI Taxonomy" id="542762"/>
    <lineage>
        <taxon>Eukaryota</taxon>
        <taxon>Viridiplantae</taxon>
        <taxon>Streptophyta</taxon>
        <taxon>Embryophyta</taxon>
        <taxon>Tracheophyta</taxon>
        <taxon>Spermatophyta</taxon>
        <taxon>Magnoliopsida</taxon>
        <taxon>eudicotyledons</taxon>
        <taxon>Gunneridae</taxon>
        <taxon>Pentapetalae</taxon>
        <taxon>asterids</taxon>
        <taxon>Ericales</taxon>
        <taxon>Theaceae</taxon>
        <taxon>Camellia</taxon>
    </lineage>
</organism>
<comment type="subcellular location">
    <subcellularLocation>
        <location evidence="1">Membrane</location>
        <topology evidence="1">Single-pass type I membrane protein</topology>
    </subcellularLocation>
</comment>
<dbReference type="GO" id="GO:0016020">
    <property type="term" value="C:membrane"/>
    <property type="evidence" value="ECO:0007669"/>
    <property type="project" value="UniProtKB-SubCell"/>
</dbReference>
<evidence type="ECO:0008006" key="11">
    <source>
        <dbReference type="Google" id="ProtNLM"/>
    </source>
</evidence>
<evidence type="ECO:0000256" key="4">
    <source>
        <dbReference type="ARBA" id="ARBA00022989"/>
    </source>
</evidence>
<evidence type="ECO:0000313" key="9">
    <source>
        <dbReference type="EMBL" id="THG01075.1"/>
    </source>
</evidence>
<evidence type="ECO:0000256" key="2">
    <source>
        <dbReference type="ARBA" id="ARBA00022692"/>
    </source>
</evidence>
<feature type="region of interest" description="Disordered" evidence="7">
    <location>
        <begin position="229"/>
        <end position="248"/>
    </location>
</feature>
<keyword evidence="10" id="KW-1185">Reference proteome</keyword>
<dbReference type="EMBL" id="SDRB02011510">
    <property type="protein sequence ID" value="THG01075.1"/>
    <property type="molecule type" value="Genomic_DNA"/>
</dbReference>
<dbReference type="AlphaFoldDB" id="A0A4S4DEM9"/>
<evidence type="ECO:0000256" key="1">
    <source>
        <dbReference type="ARBA" id="ARBA00004479"/>
    </source>
</evidence>
<evidence type="ECO:0000256" key="5">
    <source>
        <dbReference type="ARBA" id="ARBA00023136"/>
    </source>
</evidence>
<dbReference type="STRING" id="542762.A0A4S4DEM9"/>
<evidence type="ECO:0000256" key="6">
    <source>
        <dbReference type="ARBA" id="ARBA00023180"/>
    </source>
</evidence>
<protein>
    <recommendedName>
        <fullName evidence="11">Leucine-rich repeat-containing N-terminal plant-type domain-containing protein</fullName>
    </recommendedName>
</protein>
<keyword evidence="5 8" id="KW-0472">Membrane</keyword>
<dbReference type="InterPro" id="IPR001611">
    <property type="entry name" value="Leu-rich_rpt"/>
</dbReference>
<feature type="transmembrane region" description="Helical" evidence="8">
    <location>
        <begin position="256"/>
        <end position="279"/>
    </location>
</feature>
<proteinExistence type="predicted"/>